<dbReference type="EMBL" id="CAMXCT020004094">
    <property type="protein sequence ID" value="CAL1161011.1"/>
    <property type="molecule type" value="Genomic_DNA"/>
</dbReference>
<dbReference type="EMBL" id="CAMXCT030004094">
    <property type="protein sequence ID" value="CAL4794948.1"/>
    <property type="molecule type" value="Genomic_DNA"/>
</dbReference>
<reference evidence="1" key="1">
    <citation type="submission" date="2022-10" db="EMBL/GenBank/DDBJ databases">
        <authorList>
            <person name="Chen Y."/>
            <person name="Dougan E. K."/>
            <person name="Chan C."/>
            <person name="Rhodes N."/>
            <person name="Thang M."/>
        </authorList>
    </citation>
    <scope>NUCLEOTIDE SEQUENCE</scope>
</reference>
<evidence type="ECO:0000313" key="2">
    <source>
        <dbReference type="EMBL" id="CAL1161011.1"/>
    </source>
</evidence>
<protein>
    <submittedName>
        <fullName evidence="1">Uncharacterized protein</fullName>
    </submittedName>
</protein>
<reference evidence="2" key="2">
    <citation type="submission" date="2024-04" db="EMBL/GenBank/DDBJ databases">
        <authorList>
            <person name="Chen Y."/>
            <person name="Shah S."/>
            <person name="Dougan E. K."/>
            <person name="Thang M."/>
            <person name="Chan C."/>
        </authorList>
    </citation>
    <scope>NUCLEOTIDE SEQUENCE [LARGE SCALE GENOMIC DNA]</scope>
</reference>
<proteinExistence type="predicted"/>
<evidence type="ECO:0000313" key="3">
    <source>
        <dbReference type="Proteomes" id="UP001152797"/>
    </source>
</evidence>
<sequence>AFLALLASDSALGCPWMPLVTVSIAMWSCPSQLTQLTQLTQRAAPGRYDGMAGAQRTQHRHWQPRLVLGMGVISAMVRRCRRGSRLWRSAALLDGTVTAVGLDGESPSPEAPPAGSRTLDELGFLIRNPFARGLEVS</sequence>
<feature type="non-terminal residue" evidence="1">
    <location>
        <position position="137"/>
    </location>
</feature>
<gene>
    <name evidence="1" type="ORF">C1SCF055_LOCUS33175</name>
</gene>
<comment type="caution">
    <text evidence="1">The sequence shown here is derived from an EMBL/GenBank/DDBJ whole genome shotgun (WGS) entry which is preliminary data.</text>
</comment>
<dbReference type="AlphaFoldDB" id="A0A9P1DDF9"/>
<dbReference type="Proteomes" id="UP001152797">
    <property type="component" value="Unassembled WGS sequence"/>
</dbReference>
<organism evidence="1">
    <name type="scientific">Cladocopium goreaui</name>
    <dbReference type="NCBI Taxonomy" id="2562237"/>
    <lineage>
        <taxon>Eukaryota</taxon>
        <taxon>Sar</taxon>
        <taxon>Alveolata</taxon>
        <taxon>Dinophyceae</taxon>
        <taxon>Suessiales</taxon>
        <taxon>Symbiodiniaceae</taxon>
        <taxon>Cladocopium</taxon>
    </lineage>
</organism>
<name>A0A9P1DDF9_9DINO</name>
<keyword evidence="3" id="KW-1185">Reference proteome</keyword>
<accession>A0A9P1DDF9</accession>
<evidence type="ECO:0000313" key="1">
    <source>
        <dbReference type="EMBL" id="CAI4007636.1"/>
    </source>
</evidence>
<feature type="non-terminal residue" evidence="1">
    <location>
        <position position="1"/>
    </location>
</feature>
<dbReference type="EMBL" id="CAMXCT010004094">
    <property type="protein sequence ID" value="CAI4007636.1"/>
    <property type="molecule type" value="Genomic_DNA"/>
</dbReference>